<keyword evidence="5" id="KW-1185">Reference proteome</keyword>
<dbReference type="Gene3D" id="3.40.190.10">
    <property type="entry name" value="Periplasmic binding protein-like II"/>
    <property type="match status" value="2"/>
</dbReference>
<protein>
    <submittedName>
        <fullName evidence="4">Phosphonate transport system substrate-binding protein</fullName>
    </submittedName>
</protein>
<dbReference type="GO" id="GO:0043190">
    <property type="term" value="C:ATP-binding cassette (ABC) transporter complex"/>
    <property type="evidence" value="ECO:0007669"/>
    <property type="project" value="InterPro"/>
</dbReference>
<evidence type="ECO:0000313" key="4">
    <source>
        <dbReference type="EMBL" id="SDO10097.1"/>
    </source>
</evidence>
<dbReference type="AlphaFoldDB" id="A0A1H0GT78"/>
<dbReference type="Proteomes" id="UP000199691">
    <property type="component" value="Unassembled WGS sequence"/>
</dbReference>
<comment type="similarity">
    <text evidence="1">Belongs to the phosphate/phosphite/phosphonate binding protein family.</text>
</comment>
<evidence type="ECO:0000313" key="5">
    <source>
        <dbReference type="Proteomes" id="UP000199691"/>
    </source>
</evidence>
<name>A0A1H0GT78_9PSEU</name>
<dbReference type="STRING" id="641025.SAMN05421507_1011345"/>
<dbReference type="RefSeq" id="WP_176959585.1">
    <property type="nucleotide sequence ID" value="NZ_FNIX01000001.1"/>
</dbReference>
<proteinExistence type="inferred from homology"/>
<gene>
    <name evidence="4" type="ORF">SAMN05421507_1011345</name>
</gene>
<dbReference type="NCBIfam" id="TIGR01098">
    <property type="entry name" value="3A0109s03R"/>
    <property type="match status" value="1"/>
</dbReference>
<organism evidence="4 5">
    <name type="scientific">Lentzea jiangxiensis</name>
    <dbReference type="NCBI Taxonomy" id="641025"/>
    <lineage>
        <taxon>Bacteria</taxon>
        <taxon>Bacillati</taxon>
        <taxon>Actinomycetota</taxon>
        <taxon>Actinomycetes</taxon>
        <taxon>Pseudonocardiales</taxon>
        <taxon>Pseudonocardiaceae</taxon>
        <taxon>Lentzea</taxon>
    </lineage>
</organism>
<dbReference type="PANTHER" id="PTHR35841">
    <property type="entry name" value="PHOSPHONATES-BINDING PERIPLASMIC PROTEIN"/>
    <property type="match status" value="1"/>
</dbReference>
<keyword evidence="2 3" id="KW-0732">Signal</keyword>
<feature type="chain" id="PRO_5039691029" evidence="3">
    <location>
        <begin position="22"/>
        <end position="300"/>
    </location>
</feature>
<dbReference type="InterPro" id="IPR005770">
    <property type="entry name" value="PhnD"/>
</dbReference>
<dbReference type="Pfam" id="PF12974">
    <property type="entry name" value="Phosphonate-bd"/>
    <property type="match status" value="1"/>
</dbReference>
<dbReference type="EMBL" id="FNIX01000001">
    <property type="protein sequence ID" value="SDO10097.1"/>
    <property type="molecule type" value="Genomic_DNA"/>
</dbReference>
<dbReference type="GO" id="GO:0055085">
    <property type="term" value="P:transmembrane transport"/>
    <property type="evidence" value="ECO:0007669"/>
    <property type="project" value="InterPro"/>
</dbReference>
<evidence type="ECO:0000256" key="2">
    <source>
        <dbReference type="ARBA" id="ARBA00022729"/>
    </source>
</evidence>
<reference evidence="5" key="1">
    <citation type="submission" date="2016-10" db="EMBL/GenBank/DDBJ databases">
        <authorList>
            <person name="Varghese N."/>
            <person name="Submissions S."/>
        </authorList>
    </citation>
    <scope>NUCLEOTIDE SEQUENCE [LARGE SCALE GENOMIC DNA]</scope>
    <source>
        <strain evidence="5">CGMCC 4.6609</strain>
    </source>
</reference>
<accession>A0A1H0GT78</accession>
<evidence type="ECO:0000256" key="3">
    <source>
        <dbReference type="SAM" id="SignalP"/>
    </source>
</evidence>
<feature type="signal peptide" evidence="3">
    <location>
        <begin position="1"/>
        <end position="21"/>
    </location>
</feature>
<evidence type="ECO:0000256" key="1">
    <source>
        <dbReference type="ARBA" id="ARBA00007162"/>
    </source>
</evidence>
<dbReference type="SUPFAM" id="SSF53850">
    <property type="entry name" value="Periplasmic binding protein-like II"/>
    <property type="match status" value="1"/>
</dbReference>
<dbReference type="CDD" id="cd01071">
    <property type="entry name" value="PBP2_PhnD_like"/>
    <property type="match status" value="1"/>
</dbReference>
<sequence>MKRFLPAVLLLAACSSPPAEVARAREPLVFSGVPTASSITTQQTYLPIVDMLRRETGVEIRVQEPTGYEALVTGMRDGSIDIGAFGPQSYVVARERGARITPVSAQVKEKGAAPSYRGFGFTHADSSIRSLADLRGRKVCYADRLSTTGFLYPSAALRAIGLDPARDTVPVFTSGHEATVLAVATGQCDAGFAFDEMVDRHLVERGQVQPGQLKKIWTSGPIPGAPLAVADDLPEPLRQRIVAALQTKATADHLRANGFCQGECPVGDATAWGYAKVDDSVYEPVRAACRAVGWSSCTPG</sequence>
<dbReference type="PANTHER" id="PTHR35841:SF1">
    <property type="entry name" value="PHOSPHONATES-BINDING PERIPLASMIC PROTEIN"/>
    <property type="match status" value="1"/>
</dbReference>